<dbReference type="EMBL" id="KQ435733">
    <property type="protein sequence ID" value="KOX77261.1"/>
    <property type="molecule type" value="Genomic_DNA"/>
</dbReference>
<protein>
    <submittedName>
        <fullName evidence="2">Uncharacterized protein</fullName>
    </submittedName>
</protein>
<dbReference type="AlphaFoldDB" id="A0A0N0BI65"/>
<name>A0A0N0BI65_9HYME</name>
<sequence length="151" mass="16921">MCCYNSILETSIGANEPLRVNGEFVEEVAGSVNRENVQDREPREGVSPEYHGPPNDAHITRGRQTHDGGLRDRREWRTLVETGVVPKLEGCAHGNLDLRNDSGHRKGLNSIRRVDRKLLDLTLHKSSDVHRQAATVSLIARIHFALKPETT</sequence>
<feature type="region of interest" description="Disordered" evidence="1">
    <location>
        <begin position="33"/>
        <end position="68"/>
    </location>
</feature>
<keyword evidence="3" id="KW-1185">Reference proteome</keyword>
<proteinExistence type="predicted"/>
<accession>A0A0N0BI65</accession>
<organism evidence="2 3">
    <name type="scientific">Melipona quadrifasciata</name>
    <dbReference type="NCBI Taxonomy" id="166423"/>
    <lineage>
        <taxon>Eukaryota</taxon>
        <taxon>Metazoa</taxon>
        <taxon>Ecdysozoa</taxon>
        <taxon>Arthropoda</taxon>
        <taxon>Hexapoda</taxon>
        <taxon>Insecta</taxon>
        <taxon>Pterygota</taxon>
        <taxon>Neoptera</taxon>
        <taxon>Endopterygota</taxon>
        <taxon>Hymenoptera</taxon>
        <taxon>Apocrita</taxon>
        <taxon>Aculeata</taxon>
        <taxon>Apoidea</taxon>
        <taxon>Anthophila</taxon>
        <taxon>Apidae</taxon>
        <taxon>Melipona</taxon>
    </lineage>
</organism>
<evidence type="ECO:0000313" key="3">
    <source>
        <dbReference type="Proteomes" id="UP000053105"/>
    </source>
</evidence>
<feature type="compositionally biased region" description="Basic and acidic residues" evidence="1">
    <location>
        <begin position="36"/>
        <end position="46"/>
    </location>
</feature>
<reference evidence="2 3" key="1">
    <citation type="submission" date="2015-07" db="EMBL/GenBank/DDBJ databases">
        <title>The genome of Melipona quadrifasciata.</title>
        <authorList>
            <person name="Pan H."/>
            <person name="Kapheim K."/>
        </authorList>
    </citation>
    <scope>NUCLEOTIDE SEQUENCE [LARGE SCALE GENOMIC DNA]</scope>
    <source>
        <strain evidence="2">0111107301</strain>
        <tissue evidence="2">Whole body</tissue>
    </source>
</reference>
<evidence type="ECO:0000256" key="1">
    <source>
        <dbReference type="SAM" id="MobiDB-lite"/>
    </source>
</evidence>
<evidence type="ECO:0000313" key="2">
    <source>
        <dbReference type="EMBL" id="KOX77261.1"/>
    </source>
</evidence>
<dbReference type="Proteomes" id="UP000053105">
    <property type="component" value="Unassembled WGS sequence"/>
</dbReference>
<gene>
    <name evidence="2" type="ORF">WN51_10867</name>
</gene>